<dbReference type="CDD" id="cd04301">
    <property type="entry name" value="NAT_SF"/>
    <property type="match status" value="1"/>
</dbReference>
<evidence type="ECO:0000313" key="2">
    <source>
        <dbReference type="EMBL" id="EEB21624.1"/>
    </source>
</evidence>
<sequence length="251" mass="28690">MNGALAWLRLGWGSMTSETIMLRTMRRTDFPALEELVRQAWYADDESDNNGNVPNDERELREYKLRKAIRLRNMHRLAAIDMHDFLSRTTEATVAERDGRVLGVVLGSLRSRVTTAQRIRHAITRNCLALPLLASKDGRRGLADQIAILQADEVLKRDTGKSYQAEVTLFVVSPEARGMGVGRKLFNHMLDVFRDAGMNEYFLFTDTTCDYGFYDYRGLTRKAERTIRRDSFTQGGLEDGSLSFFLYEGRC</sequence>
<dbReference type="AlphaFoldDB" id="B6XU41"/>
<dbReference type="Pfam" id="PF00583">
    <property type="entry name" value="Acetyltransf_1"/>
    <property type="match status" value="1"/>
</dbReference>
<dbReference type="PROSITE" id="PS51186">
    <property type="entry name" value="GNAT"/>
    <property type="match status" value="1"/>
</dbReference>
<reference evidence="2 3" key="2">
    <citation type="submission" date="2008-10" db="EMBL/GenBank/DDBJ databases">
        <authorList>
            <person name="Fulton L."/>
            <person name="Clifton S."/>
            <person name="Fulton B."/>
            <person name="Xu J."/>
            <person name="Minx P."/>
            <person name="Pepin K.H."/>
            <person name="Johnson M."/>
            <person name="Bhonagiri V."/>
            <person name="Nash W.E."/>
            <person name="Mardis E.R."/>
            <person name="Wilson R.K."/>
        </authorList>
    </citation>
    <scope>NUCLEOTIDE SEQUENCE [LARGE SCALE GENOMIC DNA]</scope>
    <source>
        <strain evidence="2 3">DSM 16992</strain>
    </source>
</reference>
<dbReference type="SUPFAM" id="SSF55729">
    <property type="entry name" value="Acyl-CoA N-acyltransferases (Nat)"/>
    <property type="match status" value="1"/>
</dbReference>
<dbReference type="Proteomes" id="UP000003882">
    <property type="component" value="Unassembled WGS sequence"/>
</dbReference>
<evidence type="ECO:0000313" key="3">
    <source>
        <dbReference type="Proteomes" id="UP000003882"/>
    </source>
</evidence>
<evidence type="ECO:0000259" key="1">
    <source>
        <dbReference type="PROSITE" id="PS51186"/>
    </source>
</evidence>
<proteinExistence type="predicted"/>
<accession>B6XU41</accession>
<feature type="domain" description="N-acetyltransferase" evidence="1">
    <location>
        <begin position="20"/>
        <end position="251"/>
    </location>
</feature>
<dbReference type="Gene3D" id="3.40.630.30">
    <property type="match status" value="1"/>
</dbReference>
<dbReference type="InterPro" id="IPR016181">
    <property type="entry name" value="Acyl_CoA_acyltransferase"/>
</dbReference>
<organism evidence="2 3">
    <name type="scientific">Bifidobacterium catenulatum DSM 16992 = JCM 1194 = LMG 11043</name>
    <dbReference type="NCBI Taxonomy" id="566552"/>
    <lineage>
        <taxon>Bacteria</taxon>
        <taxon>Bacillati</taxon>
        <taxon>Actinomycetota</taxon>
        <taxon>Actinomycetes</taxon>
        <taxon>Bifidobacteriales</taxon>
        <taxon>Bifidobacteriaceae</taxon>
        <taxon>Bifidobacterium</taxon>
    </lineage>
</organism>
<dbReference type="eggNOG" id="COG1246">
    <property type="taxonomic scope" value="Bacteria"/>
</dbReference>
<dbReference type="InterPro" id="IPR000182">
    <property type="entry name" value="GNAT_dom"/>
</dbReference>
<comment type="caution">
    <text evidence="2">The sequence shown here is derived from an EMBL/GenBank/DDBJ whole genome shotgun (WGS) entry which is preliminary data.</text>
</comment>
<keyword evidence="2" id="KW-0808">Transferase</keyword>
<name>B6XU41_9BIFI</name>
<gene>
    <name evidence="2" type="ORF">BIFCAT_00582</name>
</gene>
<reference evidence="2 3" key="1">
    <citation type="submission" date="2008-10" db="EMBL/GenBank/DDBJ databases">
        <title>Draft genome sequence of Bifidobacterium catenulatum (DSM 16992).</title>
        <authorList>
            <person name="Sudarsanam P."/>
            <person name="Ley R."/>
            <person name="Guruge J."/>
            <person name="Turnbaugh P.J."/>
            <person name="Mahowald M."/>
            <person name="Liep D."/>
            <person name="Gordon J."/>
        </authorList>
    </citation>
    <scope>NUCLEOTIDE SEQUENCE [LARGE SCALE GENOMIC DNA]</scope>
    <source>
        <strain evidence="2 3">DSM 16992</strain>
    </source>
</reference>
<dbReference type="GO" id="GO:0016747">
    <property type="term" value="F:acyltransferase activity, transferring groups other than amino-acyl groups"/>
    <property type="evidence" value="ECO:0007669"/>
    <property type="project" value="InterPro"/>
</dbReference>
<dbReference type="EMBL" id="ABXY01000011">
    <property type="protein sequence ID" value="EEB21624.1"/>
    <property type="molecule type" value="Genomic_DNA"/>
</dbReference>
<protein>
    <submittedName>
        <fullName evidence="2">Acetyltransferase, GNAT family</fullName>
    </submittedName>
</protein>